<comment type="caution">
    <text evidence="2">The sequence shown here is derived from an EMBL/GenBank/DDBJ whole genome shotgun (WGS) entry which is preliminary data.</text>
</comment>
<evidence type="ECO:0000313" key="2">
    <source>
        <dbReference type="EMBL" id="MDU0113415.1"/>
    </source>
</evidence>
<gene>
    <name evidence="2" type="ORF">RT723_10485</name>
</gene>
<dbReference type="RefSeq" id="WP_216056696.1">
    <property type="nucleotide sequence ID" value="NZ_JAWCUA010000007.1"/>
</dbReference>
<protein>
    <recommendedName>
        <fullName evidence="4">DUF2846 domain-containing protein</fullName>
    </recommendedName>
</protein>
<name>A0ABU3R157_9GAMM</name>
<proteinExistence type="predicted"/>
<feature type="chain" id="PRO_5045332068" description="DUF2846 domain-containing protein" evidence="1">
    <location>
        <begin position="21"/>
        <end position="158"/>
    </location>
</feature>
<reference evidence="2 3" key="1">
    <citation type="submission" date="2023-10" db="EMBL/GenBank/DDBJ databases">
        <title>Psychrosphaera aquimaarina strain SW33 isolated from seawater.</title>
        <authorList>
            <person name="Bayburt H."/>
            <person name="Kim J.M."/>
            <person name="Choi B.J."/>
            <person name="Jeon C.O."/>
        </authorList>
    </citation>
    <scope>NUCLEOTIDE SEQUENCE [LARGE SCALE GENOMIC DNA]</scope>
    <source>
        <strain evidence="2 3">KCTC 52743</strain>
    </source>
</reference>
<organism evidence="2 3">
    <name type="scientific">Psychrosphaera aquimarina</name>
    <dbReference type="NCBI Taxonomy" id="2044854"/>
    <lineage>
        <taxon>Bacteria</taxon>
        <taxon>Pseudomonadati</taxon>
        <taxon>Pseudomonadota</taxon>
        <taxon>Gammaproteobacteria</taxon>
        <taxon>Alteromonadales</taxon>
        <taxon>Pseudoalteromonadaceae</taxon>
        <taxon>Psychrosphaera</taxon>
    </lineage>
</organism>
<evidence type="ECO:0008006" key="4">
    <source>
        <dbReference type="Google" id="ProtNLM"/>
    </source>
</evidence>
<evidence type="ECO:0000256" key="1">
    <source>
        <dbReference type="SAM" id="SignalP"/>
    </source>
</evidence>
<accession>A0ABU3R157</accession>
<dbReference type="Proteomes" id="UP001257914">
    <property type="component" value="Unassembled WGS sequence"/>
</dbReference>
<dbReference type="PROSITE" id="PS51257">
    <property type="entry name" value="PROKAR_LIPOPROTEIN"/>
    <property type="match status" value="1"/>
</dbReference>
<dbReference type="EMBL" id="JAWCUA010000007">
    <property type="protein sequence ID" value="MDU0113415.1"/>
    <property type="molecule type" value="Genomic_DNA"/>
</dbReference>
<feature type="signal peptide" evidence="1">
    <location>
        <begin position="1"/>
        <end position="20"/>
    </location>
</feature>
<keyword evidence="3" id="KW-1185">Reference proteome</keyword>
<keyword evidence="1" id="KW-0732">Signal</keyword>
<evidence type="ECO:0000313" key="3">
    <source>
        <dbReference type="Proteomes" id="UP001257914"/>
    </source>
</evidence>
<sequence length="158" mass="18011">MASYKSFLALLFSVSIIGCSAIPANDEIKANHFRFVNFKSDTGALLEYVHLMCFRKKPTEWTEPKQFEAGEHSLWVKANISRLDFANSKTEAFVNFKVKLEANKTYTLKRKLEGQKILMWIVDVETGQAVSEVLEGELKKEPIYLGNKRIKTCRSGTI</sequence>